<evidence type="ECO:0000313" key="4">
    <source>
        <dbReference type="Proteomes" id="UP000178121"/>
    </source>
</evidence>
<comment type="caution">
    <text evidence="3">The sequence shown here is derived from an EMBL/GenBank/DDBJ whole genome shotgun (WGS) entry which is preliminary data.</text>
</comment>
<gene>
    <name evidence="3" type="ORF">A2849_02425</name>
</gene>
<proteinExistence type="predicted"/>
<protein>
    <recommendedName>
        <fullName evidence="5">PilN domain-containing protein</fullName>
    </recommendedName>
</protein>
<evidence type="ECO:0008006" key="5">
    <source>
        <dbReference type="Google" id="ProtNLM"/>
    </source>
</evidence>
<dbReference type="AlphaFoldDB" id="A0A1G2MC99"/>
<dbReference type="Proteomes" id="UP000178121">
    <property type="component" value="Unassembled WGS sequence"/>
</dbReference>
<evidence type="ECO:0000313" key="3">
    <source>
        <dbReference type="EMBL" id="OHA20759.1"/>
    </source>
</evidence>
<organism evidence="3 4">
    <name type="scientific">Candidatus Taylorbacteria bacterium RIFCSPHIGHO2_01_FULL_51_15</name>
    <dbReference type="NCBI Taxonomy" id="1802304"/>
    <lineage>
        <taxon>Bacteria</taxon>
        <taxon>Candidatus Tayloriibacteriota</taxon>
    </lineage>
</organism>
<keyword evidence="2" id="KW-0472">Membrane</keyword>
<keyword evidence="2" id="KW-0812">Transmembrane</keyword>
<evidence type="ECO:0000256" key="2">
    <source>
        <dbReference type="SAM" id="Phobius"/>
    </source>
</evidence>
<feature type="region of interest" description="Disordered" evidence="1">
    <location>
        <begin position="200"/>
        <end position="223"/>
    </location>
</feature>
<evidence type="ECO:0000256" key="1">
    <source>
        <dbReference type="SAM" id="MobiDB-lite"/>
    </source>
</evidence>
<dbReference type="EMBL" id="MHRI01000023">
    <property type="protein sequence ID" value="OHA20759.1"/>
    <property type="molecule type" value="Genomic_DNA"/>
</dbReference>
<name>A0A1G2MC99_9BACT</name>
<reference evidence="3 4" key="1">
    <citation type="journal article" date="2016" name="Nat. Commun.">
        <title>Thousands of microbial genomes shed light on interconnected biogeochemical processes in an aquifer system.</title>
        <authorList>
            <person name="Anantharaman K."/>
            <person name="Brown C.T."/>
            <person name="Hug L.A."/>
            <person name="Sharon I."/>
            <person name="Castelle C.J."/>
            <person name="Probst A.J."/>
            <person name="Thomas B.C."/>
            <person name="Singh A."/>
            <person name="Wilkins M.J."/>
            <person name="Karaoz U."/>
            <person name="Brodie E.L."/>
            <person name="Williams K.H."/>
            <person name="Hubbard S.S."/>
            <person name="Banfield J.F."/>
        </authorList>
    </citation>
    <scope>NUCLEOTIDE SEQUENCE [LARGE SCALE GENOMIC DNA]</scope>
</reference>
<sequence>MVIQFKTSFTPPKTPIVSREGPHASWGGVNLFSIIAFVTFFLTGALAAGVFFYKSYLVRAIVTMDASLAEAKKSFEPEFIEEAARLHARIEAGKELLNQHRALSPLFDILEKKTLENVRFQDLHFTAEQEKDILLSMTGEARSFNAVALQSDVFGTEPSFTNPVFSNFNLNDSGDVVFDFSTTVDVELLRYREMVLGDRESDNKEGVVPLEAPAPSRETPSSP</sequence>
<keyword evidence="2" id="KW-1133">Transmembrane helix</keyword>
<feature type="transmembrane region" description="Helical" evidence="2">
    <location>
        <begin position="31"/>
        <end position="53"/>
    </location>
</feature>
<accession>A0A1G2MC99</accession>